<proteinExistence type="predicted"/>
<dbReference type="OrthoDB" id="3800555at2759"/>
<evidence type="ECO:0000313" key="4">
    <source>
        <dbReference type="Proteomes" id="UP000799324"/>
    </source>
</evidence>
<feature type="compositionally biased region" description="Basic and acidic residues" evidence="1">
    <location>
        <begin position="51"/>
        <end position="69"/>
    </location>
</feature>
<keyword evidence="2" id="KW-0472">Membrane</keyword>
<sequence length="526" mass="58616">MSECGPRPSIPDKDVRPADHEATRPSQDSTAYTQEAVEERRETDPSLIRQDSLRPHGDGGTKKDEENDKPLLSPSAVEFDTRLKSLSQEDLTQRVVENWDADWSARGSPPSSLGYREEEVVPPSNASHRVSCNPQGRRDNPKIARVRSPRPGFSMEPDPKPDPKPVWDVQQERASTVYEQRVKSADGKPLYRLSDTVPYILGPREYVDGIMALNNFSIPPIVPQDDQGNDVFHKELVTRKDKALLVILMFAGQPASERTSIVQHCLAPFTLSTTSALQCWKDHGAEAPATLDISFKVFAILIRDWQDSAPFFATPIPDPDKRAATISKWSTALTLLRSHNIGIEKITPSLFTELTSLDSETAIEAKITELQKPTHIRRGHRQGHRPPPSSYRGTVSSTFGGPTPAPSAYRVPAYTRGTFDYVTEPSKDARLPYAHRFSHGSPKGELHYSEQTKAFDSYYDGPHATNPARMSVRQMLSERKTQFNQSPFAKACKWLFMALVGAGVVGAILVICIFKVMGRKKGFVEQ</sequence>
<dbReference type="Proteomes" id="UP000799324">
    <property type="component" value="Unassembled WGS sequence"/>
</dbReference>
<accession>A0A6A6TES5</accession>
<protein>
    <submittedName>
        <fullName evidence="3">Uncharacterized protein</fullName>
    </submittedName>
</protein>
<name>A0A6A6TES5_9PLEO</name>
<feature type="compositionally biased region" description="Basic residues" evidence="1">
    <location>
        <begin position="375"/>
        <end position="384"/>
    </location>
</feature>
<keyword evidence="2" id="KW-0812">Transmembrane</keyword>
<reference evidence="3" key="1">
    <citation type="journal article" date="2020" name="Stud. Mycol.">
        <title>101 Dothideomycetes genomes: a test case for predicting lifestyles and emergence of pathogens.</title>
        <authorList>
            <person name="Haridas S."/>
            <person name="Albert R."/>
            <person name="Binder M."/>
            <person name="Bloem J."/>
            <person name="Labutti K."/>
            <person name="Salamov A."/>
            <person name="Andreopoulos B."/>
            <person name="Baker S."/>
            <person name="Barry K."/>
            <person name="Bills G."/>
            <person name="Bluhm B."/>
            <person name="Cannon C."/>
            <person name="Castanera R."/>
            <person name="Culley D."/>
            <person name="Daum C."/>
            <person name="Ezra D."/>
            <person name="Gonzalez J."/>
            <person name="Henrissat B."/>
            <person name="Kuo A."/>
            <person name="Liang C."/>
            <person name="Lipzen A."/>
            <person name="Lutzoni F."/>
            <person name="Magnuson J."/>
            <person name="Mondo S."/>
            <person name="Nolan M."/>
            <person name="Ohm R."/>
            <person name="Pangilinan J."/>
            <person name="Park H.-J."/>
            <person name="Ramirez L."/>
            <person name="Alfaro M."/>
            <person name="Sun H."/>
            <person name="Tritt A."/>
            <person name="Yoshinaga Y."/>
            <person name="Zwiers L.-H."/>
            <person name="Turgeon B."/>
            <person name="Goodwin S."/>
            <person name="Spatafora J."/>
            <person name="Crous P."/>
            <person name="Grigoriev I."/>
        </authorList>
    </citation>
    <scope>NUCLEOTIDE SEQUENCE</scope>
    <source>
        <strain evidence="3">CBS 122681</strain>
    </source>
</reference>
<feature type="compositionally biased region" description="Basic and acidic residues" evidence="1">
    <location>
        <begin position="10"/>
        <end position="23"/>
    </location>
</feature>
<gene>
    <name evidence="3" type="ORF">K491DRAFT_766639</name>
</gene>
<feature type="compositionally biased region" description="Polar residues" evidence="1">
    <location>
        <begin position="124"/>
        <end position="134"/>
    </location>
</feature>
<evidence type="ECO:0000313" key="3">
    <source>
        <dbReference type="EMBL" id="KAF2658370.1"/>
    </source>
</evidence>
<feature type="region of interest" description="Disordered" evidence="1">
    <location>
        <begin position="1"/>
        <end position="167"/>
    </location>
</feature>
<dbReference type="AlphaFoldDB" id="A0A6A6TES5"/>
<feature type="compositionally biased region" description="Polar residues" evidence="1">
    <location>
        <begin position="391"/>
        <end position="400"/>
    </location>
</feature>
<dbReference type="EMBL" id="MU004315">
    <property type="protein sequence ID" value="KAF2658370.1"/>
    <property type="molecule type" value="Genomic_DNA"/>
</dbReference>
<feature type="compositionally biased region" description="Polar residues" evidence="1">
    <location>
        <begin position="24"/>
        <end position="33"/>
    </location>
</feature>
<evidence type="ECO:0000256" key="1">
    <source>
        <dbReference type="SAM" id="MobiDB-lite"/>
    </source>
</evidence>
<keyword evidence="2" id="KW-1133">Transmembrane helix</keyword>
<keyword evidence="4" id="KW-1185">Reference proteome</keyword>
<organism evidence="3 4">
    <name type="scientific">Lophiostoma macrostomum CBS 122681</name>
    <dbReference type="NCBI Taxonomy" id="1314788"/>
    <lineage>
        <taxon>Eukaryota</taxon>
        <taxon>Fungi</taxon>
        <taxon>Dikarya</taxon>
        <taxon>Ascomycota</taxon>
        <taxon>Pezizomycotina</taxon>
        <taxon>Dothideomycetes</taxon>
        <taxon>Pleosporomycetidae</taxon>
        <taxon>Pleosporales</taxon>
        <taxon>Lophiostomataceae</taxon>
        <taxon>Lophiostoma</taxon>
    </lineage>
</organism>
<evidence type="ECO:0000256" key="2">
    <source>
        <dbReference type="SAM" id="Phobius"/>
    </source>
</evidence>
<feature type="transmembrane region" description="Helical" evidence="2">
    <location>
        <begin position="494"/>
        <end position="514"/>
    </location>
</feature>
<feature type="region of interest" description="Disordered" evidence="1">
    <location>
        <begin position="375"/>
        <end position="402"/>
    </location>
</feature>